<proteinExistence type="predicted"/>
<dbReference type="Proteomes" id="UP000807353">
    <property type="component" value="Unassembled WGS sequence"/>
</dbReference>
<gene>
    <name evidence="1" type="ORF">BDZ94DRAFT_1308814</name>
</gene>
<evidence type="ECO:0000313" key="1">
    <source>
        <dbReference type="EMBL" id="KAF9463291.1"/>
    </source>
</evidence>
<dbReference type="AlphaFoldDB" id="A0A9P5Y8L4"/>
<sequence length="154" mass="16608">MSTGYILGTIVVSGRVPRRRFTPTPGGDNNLQNGHQSQEKDFAKLTGLYCFGTCKSPLWLGVTPLSSALPPTPVPCLGKLPPPNSSRSNPPPAYFSPLSWPTTASEFPPLRLPFGSIPGSIPTPYTHLSPPFSLAHRLSNLHYTPVSICPFLAR</sequence>
<protein>
    <submittedName>
        <fullName evidence="1">Uncharacterized protein</fullName>
    </submittedName>
</protein>
<reference evidence="1" key="1">
    <citation type="submission" date="2020-11" db="EMBL/GenBank/DDBJ databases">
        <authorList>
            <consortium name="DOE Joint Genome Institute"/>
            <person name="Ahrendt S."/>
            <person name="Riley R."/>
            <person name="Andreopoulos W."/>
            <person name="Labutti K."/>
            <person name="Pangilinan J."/>
            <person name="Ruiz-Duenas F.J."/>
            <person name="Barrasa J.M."/>
            <person name="Sanchez-Garcia M."/>
            <person name="Camarero S."/>
            <person name="Miyauchi S."/>
            <person name="Serrano A."/>
            <person name="Linde D."/>
            <person name="Babiker R."/>
            <person name="Drula E."/>
            <person name="Ayuso-Fernandez I."/>
            <person name="Pacheco R."/>
            <person name="Padilla G."/>
            <person name="Ferreira P."/>
            <person name="Barriuso J."/>
            <person name="Kellner H."/>
            <person name="Castanera R."/>
            <person name="Alfaro M."/>
            <person name="Ramirez L."/>
            <person name="Pisabarro A.G."/>
            <person name="Kuo A."/>
            <person name="Tritt A."/>
            <person name="Lipzen A."/>
            <person name="He G."/>
            <person name="Yan M."/>
            <person name="Ng V."/>
            <person name="Cullen D."/>
            <person name="Martin F."/>
            <person name="Rosso M.-N."/>
            <person name="Henrissat B."/>
            <person name="Hibbett D."/>
            <person name="Martinez A.T."/>
            <person name="Grigoriev I.V."/>
        </authorList>
    </citation>
    <scope>NUCLEOTIDE SEQUENCE</scope>
    <source>
        <strain evidence="1">CBS 247.69</strain>
    </source>
</reference>
<name>A0A9P5Y8L4_9AGAR</name>
<keyword evidence="2" id="KW-1185">Reference proteome</keyword>
<organism evidence="1 2">
    <name type="scientific">Collybia nuda</name>
    <dbReference type="NCBI Taxonomy" id="64659"/>
    <lineage>
        <taxon>Eukaryota</taxon>
        <taxon>Fungi</taxon>
        <taxon>Dikarya</taxon>
        <taxon>Basidiomycota</taxon>
        <taxon>Agaricomycotina</taxon>
        <taxon>Agaricomycetes</taxon>
        <taxon>Agaricomycetidae</taxon>
        <taxon>Agaricales</taxon>
        <taxon>Tricholomatineae</taxon>
        <taxon>Clitocybaceae</taxon>
        <taxon>Collybia</taxon>
    </lineage>
</organism>
<dbReference type="EMBL" id="MU150263">
    <property type="protein sequence ID" value="KAF9463291.1"/>
    <property type="molecule type" value="Genomic_DNA"/>
</dbReference>
<comment type="caution">
    <text evidence="1">The sequence shown here is derived from an EMBL/GenBank/DDBJ whole genome shotgun (WGS) entry which is preliminary data.</text>
</comment>
<evidence type="ECO:0000313" key="2">
    <source>
        <dbReference type="Proteomes" id="UP000807353"/>
    </source>
</evidence>
<accession>A0A9P5Y8L4</accession>